<reference evidence="3" key="2">
    <citation type="submission" date="2019-06" db="EMBL/GenBank/DDBJ databases">
        <title>Genomics analysis of Aphanomyces spp. identifies a new class of oomycete effector associated with host adaptation.</title>
        <authorList>
            <person name="Gaulin E."/>
        </authorList>
    </citation>
    <scope>NUCLEOTIDE SEQUENCE</scope>
    <source>
        <strain evidence="3">CBS 578.67</strain>
    </source>
</reference>
<keyword evidence="2" id="KW-0408">Iron</keyword>
<dbReference type="OrthoDB" id="2843at2759"/>
<proteinExistence type="inferred from homology"/>
<dbReference type="InterPro" id="IPR036396">
    <property type="entry name" value="Cyt_P450_sf"/>
</dbReference>
<comment type="similarity">
    <text evidence="1">Belongs to the cytochrome P450 family.</text>
</comment>
<dbReference type="GO" id="GO:0016705">
    <property type="term" value="F:oxidoreductase activity, acting on paired donors, with incorporation or reduction of molecular oxygen"/>
    <property type="evidence" value="ECO:0007669"/>
    <property type="project" value="InterPro"/>
</dbReference>
<gene>
    <name evidence="4" type="primary">Aste57867_9897</name>
    <name evidence="3" type="ORF">As57867_009858</name>
    <name evidence="4" type="ORF">ASTE57867_9897</name>
</gene>
<dbReference type="AlphaFoldDB" id="A0A485KPG9"/>
<keyword evidence="2" id="KW-0349">Heme</keyword>
<name>A0A485KPG9_9STRA</name>
<evidence type="ECO:0000313" key="3">
    <source>
        <dbReference type="EMBL" id="KAF0699560.1"/>
    </source>
</evidence>
<accession>A0A485KPG9</accession>
<dbReference type="GO" id="GO:0005506">
    <property type="term" value="F:iron ion binding"/>
    <property type="evidence" value="ECO:0007669"/>
    <property type="project" value="InterPro"/>
</dbReference>
<dbReference type="Gene3D" id="1.10.630.10">
    <property type="entry name" value="Cytochrome P450"/>
    <property type="match status" value="1"/>
</dbReference>
<dbReference type="EMBL" id="CAADRA010005191">
    <property type="protein sequence ID" value="VFT86776.1"/>
    <property type="molecule type" value="Genomic_DNA"/>
</dbReference>
<evidence type="ECO:0000256" key="2">
    <source>
        <dbReference type="PIRSR" id="PIRSR602401-1"/>
    </source>
</evidence>
<dbReference type="EMBL" id="VJMH01005170">
    <property type="protein sequence ID" value="KAF0699560.1"/>
    <property type="molecule type" value="Genomic_DNA"/>
</dbReference>
<dbReference type="PRINTS" id="PR00463">
    <property type="entry name" value="EP450I"/>
</dbReference>
<comment type="cofactor">
    <cofactor evidence="2">
        <name>heme</name>
        <dbReference type="ChEBI" id="CHEBI:30413"/>
    </cofactor>
</comment>
<dbReference type="Proteomes" id="UP000332933">
    <property type="component" value="Unassembled WGS sequence"/>
</dbReference>
<protein>
    <submittedName>
        <fullName evidence="4">Aste57867_9897 protein</fullName>
    </submittedName>
</protein>
<evidence type="ECO:0000313" key="4">
    <source>
        <dbReference type="EMBL" id="VFT86776.1"/>
    </source>
</evidence>
<keyword evidence="2" id="KW-0479">Metal-binding</keyword>
<dbReference type="GO" id="GO:0004497">
    <property type="term" value="F:monooxygenase activity"/>
    <property type="evidence" value="ECO:0007669"/>
    <property type="project" value="InterPro"/>
</dbReference>
<dbReference type="InterPro" id="IPR002401">
    <property type="entry name" value="Cyt_P450_E_grp-I"/>
</dbReference>
<dbReference type="SUPFAM" id="SSF48264">
    <property type="entry name" value="Cytochrome P450"/>
    <property type="match status" value="1"/>
</dbReference>
<dbReference type="InterPro" id="IPR050121">
    <property type="entry name" value="Cytochrome_P450_monoxygenase"/>
</dbReference>
<keyword evidence="5" id="KW-1185">Reference proteome</keyword>
<dbReference type="PANTHER" id="PTHR24305">
    <property type="entry name" value="CYTOCHROME P450"/>
    <property type="match status" value="1"/>
</dbReference>
<evidence type="ECO:0000256" key="1">
    <source>
        <dbReference type="ARBA" id="ARBA00010617"/>
    </source>
</evidence>
<dbReference type="PANTHER" id="PTHR24305:SF166">
    <property type="entry name" value="CYTOCHROME P450 12A4, MITOCHONDRIAL-RELATED"/>
    <property type="match status" value="1"/>
</dbReference>
<feature type="binding site" description="axial binding residue" evidence="2">
    <location>
        <position position="58"/>
    </location>
    <ligand>
        <name>heme</name>
        <dbReference type="ChEBI" id="CHEBI:30413"/>
    </ligand>
    <ligandPart>
        <name>Fe</name>
        <dbReference type="ChEBI" id="CHEBI:18248"/>
    </ligandPart>
</feature>
<reference evidence="4 5" key="1">
    <citation type="submission" date="2019-03" db="EMBL/GenBank/DDBJ databases">
        <authorList>
            <person name="Gaulin E."/>
            <person name="Dumas B."/>
        </authorList>
    </citation>
    <scope>NUCLEOTIDE SEQUENCE [LARGE SCALE GENOMIC DNA]</scope>
    <source>
        <strain evidence="4">CBS 568.67</strain>
    </source>
</reference>
<sequence>MMNIAAIHRNPLYWTKPDEFLPERFIQDSTAWNADLVLRQGKPHTYFFLPFSEGAINCMCSRLAKAEMLLVVATVVGKFDFELAPTADLRHHFTGATLRPSKVDVTIHPLPPSGA</sequence>
<organism evidence="4 5">
    <name type="scientific">Aphanomyces stellatus</name>
    <dbReference type="NCBI Taxonomy" id="120398"/>
    <lineage>
        <taxon>Eukaryota</taxon>
        <taxon>Sar</taxon>
        <taxon>Stramenopiles</taxon>
        <taxon>Oomycota</taxon>
        <taxon>Saprolegniomycetes</taxon>
        <taxon>Saprolegniales</taxon>
        <taxon>Verrucalvaceae</taxon>
        <taxon>Aphanomyces</taxon>
    </lineage>
</organism>
<evidence type="ECO:0000313" key="5">
    <source>
        <dbReference type="Proteomes" id="UP000332933"/>
    </source>
</evidence>
<dbReference type="InterPro" id="IPR001128">
    <property type="entry name" value="Cyt_P450"/>
</dbReference>
<dbReference type="GO" id="GO:0020037">
    <property type="term" value="F:heme binding"/>
    <property type="evidence" value="ECO:0007669"/>
    <property type="project" value="InterPro"/>
</dbReference>
<dbReference type="Pfam" id="PF00067">
    <property type="entry name" value="p450"/>
    <property type="match status" value="1"/>
</dbReference>